<evidence type="ECO:0000259" key="6">
    <source>
        <dbReference type="Pfam" id="PF04127"/>
    </source>
</evidence>
<dbReference type="GO" id="GO:0071513">
    <property type="term" value="C:phosphopantothenoylcysteine decarboxylase complex"/>
    <property type="evidence" value="ECO:0007669"/>
    <property type="project" value="TreeGrafter"/>
</dbReference>
<comment type="similarity">
    <text evidence="3 4">In the N-terminal section; belongs to the HFCD (homo-oligomeric flavin containing Cys decarboxylase) superfamily.</text>
</comment>
<comment type="similarity">
    <text evidence="3 4">In the C-terminal section; belongs to the PPC synthetase family.</text>
</comment>
<keyword evidence="3 4" id="KW-0285">Flavoprotein</keyword>
<feature type="binding site" evidence="3">
    <location>
        <position position="358"/>
    </location>
    <ligand>
        <name>CTP</name>
        <dbReference type="ChEBI" id="CHEBI:37563"/>
    </ligand>
</feature>
<dbReference type="InterPro" id="IPR036551">
    <property type="entry name" value="Flavin_trans-like"/>
</dbReference>
<dbReference type="UniPathway" id="UPA00241">
    <property type="reaction ID" value="UER00353"/>
</dbReference>
<evidence type="ECO:0000256" key="2">
    <source>
        <dbReference type="ARBA" id="ARBA00023239"/>
    </source>
</evidence>
<feature type="binding site" evidence="3">
    <location>
        <position position="354"/>
    </location>
    <ligand>
        <name>CTP</name>
        <dbReference type="ChEBI" id="CHEBI:37563"/>
    </ligand>
</feature>
<keyword evidence="3 4" id="KW-0288">FMN</keyword>
<comment type="catalytic activity">
    <reaction evidence="3 4">
        <text>(R)-4'-phosphopantothenate + L-cysteine + CTP = N-[(R)-4-phosphopantothenoyl]-L-cysteine + CMP + diphosphate + H(+)</text>
        <dbReference type="Rhea" id="RHEA:19397"/>
        <dbReference type="ChEBI" id="CHEBI:10986"/>
        <dbReference type="ChEBI" id="CHEBI:15378"/>
        <dbReference type="ChEBI" id="CHEBI:33019"/>
        <dbReference type="ChEBI" id="CHEBI:35235"/>
        <dbReference type="ChEBI" id="CHEBI:37563"/>
        <dbReference type="ChEBI" id="CHEBI:59458"/>
        <dbReference type="ChEBI" id="CHEBI:60377"/>
        <dbReference type="EC" id="6.3.2.5"/>
    </reaction>
</comment>
<dbReference type="EC" id="4.1.1.36" evidence="3"/>
<protein>
    <recommendedName>
        <fullName evidence="3">Coenzyme A biosynthesis bifunctional protein CoaBC</fullName>
    </recommendedName>
    <alternativeName>
        <fullName evidence="3">DNA/pantothenate metabolism flavoprotein</fullName>
    </alternativeName>
    <alternativeName>
        <fullName evidence="3">Phosphopantothenoylcysteine synthetase/decarboxylase</fullName>
        <shortName evidence="3">PPCS-PPCDC</shortName>
    </alternativeName>
    <domain>
        <recommendedName>
            <fullName evidence="3">Phosphopantothenoylcysteine decarboxylase</fullName>
            <shortName evidence="3">PPC decarboxylase</shortName>
            <shortName evidence="3">PPC-DC</shortName>
            <ecNumber evidence="3">4.1.1.36</ecNumber>
        </recommendedName>
        <alternativeName>
            <fullName evidence="3">CoaC</fullName>
        </alternativeName>
    </domain>
    <domain>
        <recommendedName>
            <fullName evidence="3">Phosphopantothenate--cysteine ligase</fullName>
            <ecNumber evidence="3">6.3.2.5</ecNumber>
        </recommendedName>
        <alternativeName>
            <fullName evidence="3">CoaB</fullName>
        </alternativeName>
        <alternativeName>
            <fullName evidence="3">Phosphopantothenoylcysteine synthetase</fullName>
            <shortName evidence="3">PPC synthetase</shortName>
            <shortName evidence="3">PPC-S</shortName>
        </alternativeName>
    </domain>
</protein>
<dbReference type="Gene3D" id="3.40.50.10300">
    <property type="entry name" value="CoaB-like"/>
    <property type="match status" value="1"/>
</dbReference>
<gene>
    <name evidence="3" type="primary">coaBC</name>
    <name evidence="7" type="ORF">SAMN05661012_01811</name>
</gene>
<dbReference type="GO" id="GO:0004633">
    <property type="term" value="F:phosphopantothenoylcysteine decarboxylase activity"/>
    <property type="evidence" value="ECO:0007669"/>
    <property type="project" value="UniProtKB-UniRule"/>
</dbReference>
<feature type="binding site" evidence="3">
    <location>
        <position position="294"/>
    </location>
    <ligand>
        <name>CTP</name>
        <dbReference type="ChEBI" id="CHEBI:37563"/>
    </ligand>
</feature>
<comment type="function">
    <text evidence="3">Catalyzes two sequential steps in the biosynthesis of coenzyme A. In the first step cysteine is conjugated to 4'-phosphopantothenate to form 4-phosphopantothenoylcysteine. In the second step the latter compound is decarboxylated to form 4'-phosphopantotheine.</text>
</comment>
<dbReference type="STRING" id="1004.SAMN05661012_01811"/>
<dbReference type="InterPro" id="IPR003382">
    <property type="entry name" value="Flavoprotein"/>
</dbReference>
<dbReference type="PANTHER" id="PTHR14359:SF6">
    <property type="entry name" value="PHOSPHOPANTOTHENOYLCYSTEINE DECARBOXYLASE"/>
    <property type="match status" value="1"/>
</dbReference>
<dbReference type="HAMAP" id="MF_02225">
    <property type="entry name" value="CoaBC"/>
    <property type="match status" value="1"/>
</dbReference>
<name>A0A1K1PCB1_9BACT</name>
<feature type="domain" description="DNA/pantothenate metabolism flavoprotein C-terminal" evidence="6">
    <location>
        <begin position="200"/>
        <end position="412"/>
    </location>
</feature>
<dbReference type="InterPro" id="IPR035929">
    <property type="entry name" value="CoaB-like_sf"/>
</dbReference>
<dbReference type="Gene3D" id="3.40.50.1950">
    <property type="entry name" value="Flavin prenyltransferase-like"/>
    <property type="match status" value="1"/>
</dbReference>
<dbReference type="Proteomes" id="UP000183788">
    <property type="component" value="Unassembled WGS sequence"/>
</dbReference>
<evidence type="ECO:0000313" key="7">
    <source>
        <dbReference type="EMBL" id="SFW45228.1"/>
    </source>
</evidence>
<evidence type="ECO:0000259" key="5">
    <source>
        <dbReference type="Pfam" id="PF02441"/>
    </source>
</evidence>
<dbReference type="GO" id="GO:0015941">
    <property type="term" value="P:pantothenate catabolic process"/>
    <property type="evidence" value="ECO:0007669"/>
    <property type="project" value="InterPro"/>
</dbReference>
<dbReference type="SUPFAM" id="SSF102645">
    <property type="entry name" value="CoaB-like"/>
    <property type="match status" value="1"/>
</dbReference>
<evidence type="ECO:0000256" key="4">
    <source>
        <dbReference type="RuleBase" id="RU364078"/>
    </source>
</evidence>
<dbReference type="SUPFAM" id="SSF52507">
    <property type="entry name" value="Homo-oligomeric flavin-containing Cys decarboxylases, HFCD"/>
    <property type="match status" value="1"/>
</dbReference>
<feature type="region of interest" description="Phosphopantothenate--cysteine ligase" evidence="3">
    <location>
        <begin position="205"/>
        <end position="417"/>
    </location>
</feature>
<feature type="domain" description="Flavoprotein" evidence="5">
    <location>
        <begin position="22"/>
        <end position="192"/>
    </location>
</feature>
<keyword evidence="3" id="KW-0479">Metal-binding</keyword>
<reference evidence="7 8" key="1">
    <citation type="submission" date="2016-11" db="EMBL/GenBank/DDBJ databases">
        <authorList>
            <person name="Jaros S."/>
            <person name="Januszkiewicz K."/>
            <person name="Wedrychowicz H."/>
        </authorList>
    </citation>
    <scope>NUCLEOTIDE SEQUENCE [LARGE SCALE GENOMIC DNA]</scope>
    <source>
        <strain evidence="7 8">DSM 784</strain>
    </source>
</reference>
<feature type="binding site" evidence="3">
    <location>
        <position position="304"/>
    </location>
    <ligand>
        <name>CTP</name>
        <dbReference type="ChEBI" id="CHEBI:37563"/>
    </ligand>
</feature>
<comment type="function">
    <text evidence="4">Catalyzes two steps in the biosynthesis of coenzyme A. In the first step cysteine is conjugated to 4'-phosphopantothenate to form 4-phosphopantothenoylcysteine, in the latter compound is decarboxylated to form 4'-phosphopantotheine.</text>
</comment>
<sequence length="417" mass="44688">MAAEIISVAFFIIGISYMLQGKKILLGVSASIAAYKAATIVRLLVKEGVEVKVVMTPAACDFITPLTLATLSKSEVPVSISDNSSWNNHVMLGRWADVMLIAPASANTLAKMAMGICDNLLMASYLSATCPVLFAPAMDEDMWHHPATKANVQKLLSYGHQQIPVEKGELASGLFGEGRMAEPENIVAFLQQYFSTNQPLKGKKALVTAGPTQEPLDPVRYISNHSSGKMGIAIADALAAAGASVTLVLGPTHLSAKHPGVHTLRVVTAADMYNSSADHFSNSNIVVMAAAVADYRPKQVADLKIKKGAGDEMTLELEKTTDILRTLGTQRPAGQVLVGFSLETNNEKEYALKKLHEKNLDLVVMNSLNDAGAGFNHDTNKVTLFDRQGNATELPLKSKQEVAEDIVKAITTMTGQQ</sequence>
<dbReference type="EMBL" id="FPIZ01000005">
    <property type="protein sequence ID" value="SFW45228.1"/>
    <property type="molecule type" value="Genomic_DNA"/>
</dbReference>
<evidence type="ECO:0000256" key="1">
    <source>
        <dbReference type="ARBA" id="ARBA00022793"/>
    </source>
</evidence>
<keyword evidence="1 3" id="KW-0210">Decarboxylase</keyword>
<dbReference type="GO" id="GO:0015937">
    <property type="term" value="P:coenzyme A biosynthetic process"/>
    <property type="evidence" value="ECO:0007669"/>
    <property type="project" value="UniProtKB-UniRule"/>
</dbReference>
<organism evidence="7 8">
    <name type="scientific">Chitinophaga sancti</name>
    <dbReference type="NCBI Taxonomy" id="1004"/>
    <lineage>
        <taxon>Bacteria</taxon>
        <taxon>Pseudomonadati</taxon>
        <taxon>Bacteroidota</taxon>
        <taxon>Chitinophagia</taxon>
        <taxon>Chitinophagales</taxon>
        <taxon>Chitinophagaceae</taxon>
        <taxon>Chitinophaga</taxon>
    </lineage>
</organism>
<dbReference type="GO" id="GO:0010181">
    <property type="term" value="F:FMN binding"/>
    <property type="evidence" value="ECO:0007669"/>
    <property type="project" value="UniProtKB-UniRule"/>
</dbReference>
<comment type="caution">
    <text evidence="3">Lacks conserved residue(s) required for the propagation of feature annotation.</text>
</comment>
<comment type="cofactor">
    <cofactor evidence="3">
        <name>Mg(2+)</name>
        <dbReference type="ChEBI" id="CHEBI:18420"/>
    </cofactor>
</comment>
<evidence type="ECO:0000313" key="8">
    <source>
        <dbReference type="Proteomes" id="UP000183788"/>
    </source>
</evidence>
<keyword evidence="3" id="KW-0460">Magnesium</keyword>
<comment type="pathway">
    <text evidence="3 4">Cofactor biosynthesis; coenzyme A biosynthesis; CoA from (R)-pantothenate: step 3/5.</text>
</comment>
<dbReference type="GO" id="GO:0046872">
    <property type="term" value="F:metal ion binding"/>
    <property type="evidence" value="ECO:0007669"/>
    <property type="project" value="UniProtKB-KW"/>
</dbReference>
<dbReference type="AlphaFoldDB" id="A0A1K1PCB1"/>
<feature type="region of interest" description="Phosphopantothenoylcysteine decarboxylase" evidence="3">
    <location>
        <begin position="1"/>
        <end position="204"/>
    </location>
</feature>
<comment type="cofactor">
    <cofactor evidence="3">
        <name>FMN</name>
        <dbReference type="ChEBI" id="CHEBI:58210"/>
    </cofactor>
    <text evidence="3">Binds 1 FMN per subunit.</text>
</comment>
<keyword evidence="3" id="KW-0511">Multifunctional enzyme</keyword>
<comment type="pathway">
    <text evidence="3 4">Cofactor biosynthesis; coenzyme A biosynthesis; CoA from (R)-pantothenate: step 2/5.</text>
</comment>
<proteinExistence type="inferred from homology"/>
<dbReference type="EC" id="6.3.2.5" evidence="3"/>
<accession>A0A1K1PCB1</accession>
<dbReference type="Pfam" id="PF04127">
    <property type="entry name" value="DFP"/>
    <property type="match status" value="1"/>
</dbReference>
<keyword evidence="2 3" id="KW-0456">Lyase</keyword>
<dbReference type="Pfam" id="PF02441">
    <property type="entry name" value="Flavoprotein"/>
    <property type="match status" value="1"/>
</dbReference>
<evidence type="ECO:0000256" key="3">
    <source>
        <dbReference type="HAMAP-Rule" id="MF_02225"/>
    </source>
</evidence>
<dbReference type="PANTHER" id="PTHR14359">
    <property type="entry name" value="HOMO-OLIGOMERIC FLAVIN CONTAINING CYS DECARBOXYLASE FAMILY"/>
    <property type="match status" value="1"/>
</dbReference>
<keyword evidence="3 4" id="KW-0436">Ligase</keyword>
<dbReference type="InterPro" id="IPR007085">
    <property type="entry name" value="DNA/pantothenate-metab_flavo_C"/>
</dbReference>
<dbReference type="NCBIfam" id="TIGR00521">
    <property type="entry name" value="coaBC_dfp"/>
    <property type="match status" value="1"/>
</dbReference>
<dbReference type="InterPro" id="IPR005252">
    <property type="entry name" value="CoaBC"/>
</dbReference>
<comment type="catalytic activity">
    <reaction evidence="3 4">
        <text>N-[(R)-4-phosphopantothenoyl]-L-cysteine + H(+) = (R)-4'-phosphopantetheine + CO2</text>
        <dbReference type="Rhea" id="RHEA:16793"/>
        <dbReference type="ChEBI" id="CHEBI:15378"/>
        <dbReference type="ChEBI" id="CHEBI:16526"/>
        <dbReference type="ChEBI" id="CHEBI:59458"/>
        <dbReference type="ChEBI" id="CHEBI:61723"/>
        <dbReference type="EC" id="4.1.1.36"/>
    </reaction>
</comment>
<dbReference type="GO" id="GO:0004632">
    <property type="term" value="F:phosphopantothenate--cysteine ligase activity"/>
    <property type="evidence" value="ECO:0007669"/>
    <property type="project" value="UniProtKB-UniRule"/>
</dbReference>
<feature type="binding site" evidence="3">
    <location>
        <position position="340"/>
    </location>
    <ligand>
        <name>CTP</name>
        <dbReference type="ChEBI" id="CHEBI:37563"/>
    </ligand>
</feature>